<dbReference type="EMBL" id="VFSV01000031">
    <property type="protein sequence ID" value="TRD16108.1"/>
    <property type="molecule type" value="Genomic_DNA"/>
</dbReference>
<protein>
    <submittedName>
        <fullName evidence="3">Phage tail protein</fullName>
    </submittedName>
</protein>
<dbReference type="SUPFAM" id="SSF69255">
    <property type="entry name" value="gp5 N-terminal domain-like"/>
    <property type="match status" value="1"/>
</dbReference>
<dbReference type="Proteomes" id="UP000318590">
    <property type="component" value="Unassembled WGS sequence"/>
</dbReference>
<sequence>MPDDLKILENILTRQDKTYYGKYRAFVVDNKDPERRGRIKLTIPSVLGAEPSDWALPCMPYGGGPDFGMLTVPPVDAQVVVEFLEGDVSSPIWTGTFWRKEDEVPAERAEGTTPTTKILKTEAGHFLAFEDDEGEPKITLHSSADAVVEMSHEGSISLTGSDGGTVVLDASAGTLTVEDANGNSIVMSSTGIEASDGNGNSITTSSGGVEVSATKITLSGSSVVLGTGSAEPLIKGHSFMAVFNSHTHNCTAPGAPSGPPLSPLTPGVMTTATTGA</sequence>
<comment type="caution">
    <text evidence="3">The sequence shown here is derived from an EMBL/GenBank/DDBJ whole genome shotgun (WGS) entry which is preliminary data.</text>
</comment>
<proteinExistence type="predicted"/>
<dbReference type="RefSeq" id="WP_142835547.1">
    <property type="nucleotide sequence ID" value="NZ_VFSV01000031.1"/>
</dbReference>
<dbReference type="InterPro" id="IPR037026">
    <property type="entry name" value="Vgr_OB-fold_dom_sf"/>
</dbReference>
<evidence type="ECO:0000259" key="2">
    <source>
        <dbReference type="Pfam" id="PF04717"/>
    </source>
</evidence>
<gene>
    <name evidence="3" type="ORF">FEV53_14585</name>
</gene>
<feature type="region of interest" description="Disordered" evidence="1">
    <location>
        <begin position="251"/>
        <end position="276"/>
    </location>
</feature>
<reference evidence="3 4" key="1">
    <citation type="submission" date="2019-06" db="EMBL/GenBank/DDBJ databases">
        <title>Paenimaribius caenipelagi gen. nov., sp. nov., isolated from a tidal flat.</title>
        <authorList>
            <person name="Yoon J.-H."/>
        </authorList>
    </citation>
    <scope>NUCLEOTIDE SEQUENCE [LARGE SCALE GENOMIC DNA]</scope>
    <source>
        <strain evidence="3 4">JBTF-M29</strain>
    </source>
</reference>
<feature type="domain" description="Gp5/Type VI secretion system Vgr protein OB-fold" evidence="2">
    <location>
        <begin position="23"/>
        <end position="98"/>
    </location>
</feature>
<dbReference type="InterPro" id="IPR006531">
    <property type="entry name" value="Gp5/Vgr_OB"/>
</dbReference>
<keyword evidence="4" id="KW-1185">Reference proteome</keyword>
<evidence type="ECO:0000313" key="4">
    <source>
        <dbReference type="Proteomes" id="UP000318590"/>
    </source>
</evidence>
<dbReference type="Gene3D" id="2.40.50.230">
    <property type="entry name" value="Gp5 N-terminal domain"/>
    <property type="match status" value="1"/>
</dbReference>
<accession>A0A547PPN4</accession>
<dbReference type="SUPFAM" id="SSF69349">
    <property type="entry name" value="Phage fibre proteins"/>
    <property type="match status" value="1"/>
</dbReference>
<dbReference type="OrthoDB" id="9762420at2"/>
<evidence type="ECO:0000313" key="3">
    <source>
        <dbReference type="EMBL" id="TRD16108.1"/>
    </source>
</evidence>
<dbReference type="AlphaFoldDB" id="A0A547PPN4"/>
<dbReference type="Pfam" id="PF04717">
    <property type="entry name" value="Phage_base_V"/>
    <property type="match status" value="1"/>
</dbReference>
<name>A0A547PPN4_9RHOB</name>
<organism evidence="3 4">
    <name type="scientific">Palleronia caenipelagi</name>
    <dbReference type="NCBI Taxonomy" id="2489174"/>
    <lineage>
        <taxon>Bacteria</taxon>
        <taxon>Pseudomonadati</taxon>
        <taxon>Pseudomonadota</taxon>
        <taxon>Alphaproteobacteria</taxon>
        <taxon>Rhodobacterales</taxon>
        <taxon>Roseobacteraceae</taxon>
        <taxon>Palleronia</taxon>
    </lineage>
</organism>
<evidence type="ECO:0000256" key="1">
    <source>
        <dbReference type="SAM" id="MobiDB-lite"/>
    </source>
</evidence>